<reference evidence="1" key="1">
    <citation type="submission" date="2019-03" db="EMBL/GenBank/DDBJ databases">
        <title>Single cell metagenomics reveals metabolic interactions within the superorganism composed of flagellate Streblomastix strix and complex community of Bacteroidetes bacteria on its surface.</title>
        <authorList>
            <person name="Treitli S.C."/>
            <person name="Kolisko M."/>
            <person name="Husnik F."/>
            <person name="Keeling P."/>
            <person name="Hampl V."/>
        </authorList>
    </citation>
    <scope>NUCLEOTIDE SEQUENCE</scope>
    <source>
        <strain evidence="1">STM</strain>
    </source>
</reference>
<comment type="caution">
    <text evidence="1">The sequence shown here is derived from an EMBL/GenBank/DDBJ whole genome shotgun (WGS) entry which is preliminary data.</text>
</comment>
<evidence type="ECO:0000313" key="1">
    <source>
        <dbReference type="EMBL" id="KAA6309851.1"/>
    </source>
</evidence>
<sequence>MKIRQDFVTNSSSVSYIITFCPSLYHSVDNYMWRGREDGKNIKYSRIEELLTKDILDTGTRAYVEGCDLYVKKYEFDTDEIQTDEFMEESGEEIDFKTIADDDLWNYIRGQFFAKGDLGRIWGFGVTQVETF</sequence>
<gene>
    <name evidence="1" type="ORF">EZS27_038737</name>
</gene>
<organism evidence="1">
    <name type="scientific">termite gut metagenome</name>
    <dbReference type="NCBI Taxonomy" id="433724"/>
    <lineage>
        <taxon>unclassified sequences</taxon>
        <taxon>metagenomes</taxon>
        <taxon>organismal metagenomes</taxon>
    </lineage>
</organism>
<accession>A0A5J4PLV8</accession>
<proteinExistence type="predicted"/>
<dbReference type="AlphaFoldDB" id="A0A5J4PLV8"/>
<name>A0A5J4PLV8_9ZZZZ</name>
<dbReference type="EMBL" id="SNRY01007735">
    <property type="protein sequence ID" value="KAA6309851.1"/>
    <property type="molecule type" value="Genomic_DNA"/>
</dbReference>
<protein>
    <submittedName>
        <fullName evidence="1">Uncharacterized protein</fullName>
    </submittedName>
</protein>